<sequence>MLTRKRRIQLAQHATYRVAALVPNLLCRVLLDSCSCCSAKWSANRKIILHLPIRKHRKEVEQNKSRNTKEKMYIFDKNLVGKKCNQFEKFALFNCYQW</sequence>
<proteinExistence type="predicted"/>
<evidence type="ECO:0000313" key="1">
    <source>
        <dbReference type="EMBL" id="JAN72142.1"/>
    </source>
</evidence>
<reference evidence="1" key="1">
    <citation type="submission" date="2015-10" db="EMBL/GenBank/DDBJ databases">
        <title>EvidentialGene: Evidence-directed Construction of Complete mRNA Transcriptomes without Genomes.</title>
        <authorList>
            <person name="Gilbert D.G."/>
        </authorList>
    </citation>
    <scope>NUCLEOTIDE SEQUENCE</scope>
</reference>
<organism evidence="1">
    <name type="scientific">Daphnia magna</name>
    <dbReference type="NCBI Taxonomy" id="35525"/>
    <lineage>
        <taxon>Eukaryota</taxon>
        <taxon>Metazoa</taxon>
        <taxon>Ecdysozoa</taxon>
        <taxon>Arthropoda</taxon>
        <taxon>Crustacea</taxon>
        <taxon>Branchiopoda</taxon>
        <taxon>Diplostraca</taxon>
        <taxon>Cladocera</taxon>
        <taxon>Anomopoda</taxon>
        <taxon>Daphniidae</taxon>
        <taxon>Daphnia</taxon>
    </lineage>
</organism>
<accession>A0A0N8AVJ9</accession>
<dbReference type="EMBL" id="GDIQ01022595">
    <property type="protein sequence ID" value="JAN72142.1"/>
    <property type="molecule type" value="Transcribed_RNA"/>
</dbReference>
<dbReference type="AlphaFoldDB" id="A0A0N8AVJ9"/>
<name>A0A0N8AVJ9_9CRUS</name>
<protein>
    <submittedName>
        <fullName evidence="1">Uncharacterized protein</fullName>
    </submittedName>
</protein>